<reference evidence="3" key="1">
    <citation type="submission" date="2016-11" db="UniProtKB">
        <authorList>
            <consortium name="WormBaseParasite"/>
        </authorList>
    </citation>
    <scope>IDENTIFICATION</scope>
</reference>
<feature type="compositionally biased region" description="Low complexity" evidence="1">
    <location>
        <begin position="58"/>
        <end position="67"/>
    </location>
</feature>
<accession>A0A1I8H6D9</accession>
<feature type="region of interest" description="Disordered" evidence="1">
    <location>
        <begin position="58"/>
        <end position="77"/>
    </location>
</feature>
<evidence type="ECO:0000313" key="2">
    <source>
        <dbReference type="Proteomes" id="UP000095280"/>
    </source>
</evidence>
<dbReference type="AlphaFoldDB" id="A0A1I8H6D9"/>
<organism evidence="2 3">
    <name type="scientific">Macrostomum lignano</name>
    <dbReference type="NCBI Taxonomy" id="282301"/>
    <lineage>
        <taxon>Eukaryota</taxon>
        <taxon>Metazoa</taxon>
        <taxon>Spiralia</taxon>
        <taxon>Lophotrochozoa</taxon>
        <taxon>Platyhelminthes</taxon>
        <taxon>Rhabditophora</taxon>
        <taxon>Macrostomorpha</taxon>
        <taxon>Macrostomida</taxon>
        <taxon>Macrostomidae</taxon>
        <taxon>Macrostomum</taxon>
    </lineage>
</organism>
<feature type="region of interest" description="Disordered" evidence="1">
    <location>
        <begin position="1"/>
        <end position="37"/>
    </location>
</feature>
<evidence type="ECO:0000313" key="3">
    <source>
        <dbReference type="WBParaSite" id="maker-uti_cns_0004723-snap-gene-0.4-mRNA-1"/>
    </source>
</evidence>
<dbReference type="WBParaSite" id="maker-uti_cns_0004723-snap-gene-0.4-mRNA-1">
    <property type="protein sequence ID" value="maker-uti_cns_0004723-snap-gene-0.4-mRNA-1"/>
    <property type="gene ID" value="maker-uti_cns_0004723-snap-gene-0.4"/>
</dbReference>
<keyword evidence="2" id="KW-1185">Reference proteome</keyword>
<proteinExistence type="predicted"/>
<sequence length="77" mass="8624">MRSRRQPVATERQPRRAPSWPSSARRRAKKIPETSAPCSLATWPRRRRSATCCCCSGLTGPSSPSGSARLLQRMPTW</sequence>
<protein>
    <submittedName>
        <fullName evidence="3">Uncharacterized protein</fullName>
    </submittedName>
</protein>
<evidence type="ECO:0000256" key="1">
    <source>
        <dbReference type="SAM" id="MobiDB-lite"/>
    </source>
</evidence>
<dbReference type="Proteomes" id="UP000095280">
    <property type="component" value="Unplaced"/>
</dbReference>
<name>A0A1I8H6D9_9PLAT</name>